<comment type="similarity">
    <text evidence="1">Belongs to the short-chain dehydrogenases/reductases (SDR) family.</text>
</comment>
<dbReference type="PRINTS" id="PR00081">
    <property type="entry name" value="GDHRDH"/>
</dbReference>
<dbReference type="InterPro" id="IPR002347">
    <property type="entry name" value="SDR_fam"/>
</dbReference>
<dbReference type="AlphaFoldDB" id="A0A918UCX0"/>
<gene>
    <name evidence="2" type="primary">fabG</name>
    <name evidence="2" type="ORF">GCM10011614_01810</name>
</gene>
<dbReference type="InterPro" id="IPR036291">
    <property type="entry name" value="NAD(P)-bd_dom_sf"/>
</dbReference>
<organism evidence="2 3">
    <name type="scientific">Novosphingobium colocasiae</name>
    <dbReference type="NCBI Taxonomy" id="1256513"/>
    <lineage>
        <taxon>Bacteria</taxon>
        <taxon>Pseudomonadati</taxon>
        <taxon>Pseudomonadota</taxon>
        <taxon>Alphaproteobacteria</taxon>
        <taxon>Sphingomonadales</taxon>
        <taxon>Sphingomonadaceae</taxon>
        <taxon>Novosphingobium</taxon>
    </lineage>
</organism>
<protein>
    <submittedName>
        <fullName evidence="2">3-oxoacyl-[acyl-carrier-protein] reductase FabG</fullName>
    </submittedName>
</protein>
<comment type="caution">
    <text evidence="2">The sequence shown here is derived from an EMBL/GenBank/DDBJ whole genome shotgun (WGS) entry which is preliminary data.</text>
</comment>
<dbReference type="FunFam" id="3.40.50.720:FF:000084">
    <property type="entry name" value="Short-chain dehydrogenase reductase"/>
    <property type="match status" value="1"/>
</dbReference>
<dbReference type="SUPFAM" id="SSF51735">
    <property type="entry name" value="NAD(P)-binding Rossmann-fold domains"/>
    <property type="match status" value="1"/>
</dbReference>
<proteinExistence type="inferred from homology"/>
<name>A0A918UCX0_9SPHN</name>
<evidence type="ECO:0000313" key="2">
    <source>
        <dbReference type="EMBL" id="GGY90770.1"/>
    </source>
</evidence>
<dbReference type="Pfam" id="PF13561">
    <property type="entry name" value="adh_short_C2"/>
    <property type="match status" value="1"/>
</dbReference>
<dbReference type="GO" id="GO:0016616">
    <property type="term" value="F:oxidoreductase activity, acting on the CH-OH group of donors, NAD or NADP as acceptor"/>
    <property type="evidence" value="ECO:0007669"/>
    <property type="project" value="TreeGrafter"/>
</dbReference>
<dbReference type="RefSeq" id="WP_189619212.1">
    <property type="nucleotide sequence ID" value="NZ_BMZA01000001.1"/>
</dbReference>
<dbReference type="Proteomes" id="UP000648075">
    <property type="component" value="Unassembled WGS sequence"/>
</dbReference>
<reference evidence="2" key="2">
    <citation type="submission" date="2020-09" db="EMBL/GenBank/DDBJ databases">
        <authorList>
            <person name="Sun Q."/>
            <person name="Kim S."/>
        </authorList>
    </citation>
    <scope>NUCLEOTIDE SEQUENCE</scope>
    <source>
        <strain evidence="2">KCTC 32255</strain>
    </source>
</reference>
<sequence>MNVAGFLEARLSLAGKVALVTGAASGIGRATAALLAQLGATTVFLDRDRAMLDEAVAECRARGGAAHGVLIDLSDAAAIEQAFAGIAGEHGGIDVLVNSAAMNVSGASVDYELDTWHKVLDVNLTGLFVASRCAARSMIDRGVGGAIVNVASVGGLSAGITGRANANPSYRASKGGVVNLTRALAVEWAGKGIRVNAVAPGYVRTPMIKRLTDDPAREAATAEKVPLGRLAEPEEIGWVIAFLAGEGASMVTGQIIPVDGGLLS</sequence>
<accession>A0A918UCX0</accession>
<reference evidence="2" key="1">
    <citation type="journal article" date="2014" name="Int. J. Syst. Evol. Microbiol.">
        <title>Complete genome sequence of Corynebacterium casei LMG S-19264T (=DSM 44701T), isolated from a smear-ripened cheese.</title>
        <authorList>
            <consortium name="US DOE Joint Genome Institute (JGI-PGF)"/>
            <person name="Walter F."/>
            <person name="Albersmeier A."/>
            <person name="Kalinowski J."/>
            <person name="Ruckert C."/>
        </authorList>
    </citation>
    <scope>NUCLEOTIDE SEQUENCE</scope>
    <source>
        <strain evidence="2">KCTC 32255</strain>
    </source>
</reference>
<dbReference type="PRINTS" id="PR00080">
    <property type="entry name" value="SDRFAMILY"/>
</dbReference>
<dbReference type="Gene3D" id="3.40.50.720">
    <property type="entry name" value="NAD(P)-binding Rossmann-like Domain"/>
    <property type="match status" value="1"/>
</dbReference>
<evidence type="ECO:0000256" key="1">
    <source>
        <dbReference type="ARBA" id="ARBA00006484"/>
    </source>
</evidence>
<dbReference type="EMBL" id="BMZA01000001">
    <property type="protein sequence ID" value="GGY90770.1"/>
    <property type="molecule type" value="Genomic_DNA"/>
</dbReference>
<dbReference type="PANTHER" id="PTHR42760">
    <property type="entry name" value="SHORT-CHAIN DEHYDROGENASES/REDUCTASES FAMILY MEMBER"/>
    <property type="match status" value="1"/>
</dbReference>
<evidence type="ECO:0000313" key="3">
    <source>
        <dbReference type="Proteomes" id="UP000648075"/>
    </source>
</evidence>
<keyword evidence="3" id="KW-1185">Reference proteome</keyword>